<dbReference type="InterPro" id="IPR024072">
    <property type="entry name" value="DHFR-like_dom_sf"/>
</dbReference>
<evidence type="ECO:0000256" key="9">
    <source>
        <dbReference type="RuleBase" id="RU004474"/>
    </source>
</evidence>
<keyword evidence="4 8" id="KW-0554">One-carbon metabolism</keyword>
<dbReference type="RefSeq" id="WP_134118512.1">
    <property type="nucleotide sequence ID" value="NZ_SOEG01000035.1"/>
</dbReference>
<reference evidence="11 12" key="1">
    <citation type="submission" date="2019-03" db="EMBL/GenBank/DDBJ databases">
        <title>Subsurface microbial communities from deep shales in Ohio and West Virginia, USA.</title>
        <authorList>
            <person name="Wrighton K."/>
        </authorList>
    </citation>
    <scope>NUCLEOTIDE SEQUENCE [LARGE SCALE GENOMIC DNA]</scope>
    <source>
        <strain evidence="11 12">MSL 6dP</strain>
    </source>
</reference>
<keyword evidence="12" id="KW-1185">Reference proteome</keyword>
<evidence type="ECO:0000313" key="11">
    <source>
        <dbReference type="EMBL" id="TDX47835.1"/>
    </source>
</evidence>
<dbReference type="Pfam" id="PF00186">
    <property type="entry name" value="DHFR_1"/>
    <property type="match status" value="1"/>
</dbReference>
<comment type="caution">
    <text evidence="11">The sequence shown here is derived from an EMBL/GenBank/DDBJ whole genome shotgun (WGS) entry which is preliminary data.</text>
</comment>
<dbReference type="EC" id="1.5.1.3" evidence="3 8"/>
<evidence type="ECO:0000313" key="12">
    <source>
        <dbReference type="Proteomes" id="UP000295832"/>
    </source>
</evidence>
<dbReference type="UniPathway" id="UPA00077">
    <property type="reaction ID" value="UER00158"/>
</dbReference>
<dbReference type="GO" id="GO:0005829">
    <property type="term" value="C:cytosol"/>
    <property type="evidence" value="ECO:0007669"/>
    <property type="project" value="TreeGrafter"/>
</dbReference>
<dbReference type="InterPro" id="IPR012259">
    <property type="entry name" value="DHFR"/>
</dbReference>
<dbReference type="SUPFAM" id="SSF53597">
    <property type="entry name" value="Dihydrofolate reductase-like"/>
    <property type="match status" value="1"/>
</dbReference>
<evidence type="ECO:0000256" key="2">
    <source>
        <dbReference type="ARBA" id="ARBA00009539"/>
    </source>
</evidence>
<dbReference type="InterPro" id="IPR017925">
    <property type="entry name" value="DHFR_CS"/>
</dbReference>
<evidence type="ECO:0000259" key="10">
    <source>
        <dbReference type="PROSITE" id="PS51330"/>
    </source>
</evidence>
<comment type="catalytic activity">
    <reaction evidence="8">
        <text>(6S)-5,6,7,8-tetrahydrofolate + NADP(+) = 7,8-dihydrofolate + NADPH + H(+)</text>
        <dbReference type="Rhea" id="RHEA:15009"/>
        <dbReference type="ChEBI" id="CHEBI:15378"/>
        <dbReference type="ChEBI" id="CHEBI:57451"/>
        <dbReference type="ChEBI" id="CHEBI:57453"/>
        <dbReference type="ChEBI" id="CHEBI:57783"/>
        <dbReference type="ChEBI" id="CHEBI:58349"/>
        <dbReference type="EC" id="1.5.1.3"/>
    </reaction>
</comment>
<dbReference type="PANTHER" id="PTHR48069:SF3">
    <property type="entry name" value="DIHYDROFOLATE REDUCTASE"/>
    <property type="match status" value="1"/>
</dbReference>
<dbReference type="GO" id="GO:0046452">
    <property type="term" value="P:dihydrofolate metabolic process"/>
    <property type="evidence" value="ECO:0007669"/>
    <property type="project" value="TreeGrafter"/>
</dbReference>
<proteinExistence type="inferred from homology"/>
<comment type="similarity">
    <text evidence="2 8 9">Belongs to the dihydrofolate reductase family.</text>
</comment>
<sequence length="163" mass="19165">MNLSIIVAMDKNQLIGNRNKMPWYLPADLSYFKKITSKHSIVMGRKTFESIGKPLENRRNIVLTRNTDYSIDGCEIMHSIDEILNTFANSSKEVFIIGGAEIYKSFLPYVNRLYITQIDHEFEGDTFFPKIDWNKWKETSKKNAIKDTDKPYTYSYHIYERTT</sequence>
<dbReference type="Proteomes" id="UP000295832">
    <property type="component" value="Unassembled WGS sequence"/>
</dbReference>
<dbReference type="PRINTS" id="PR00070">
    <property type="entry name" value="DHFR"/>
</dbReference>
<evidence type="ECO:0000256" key="3">
    <source>
        <dbReference type="ARBA" id="ARBA00012856"/>
    </source>
</evidence>
<dbReference type="FunFam" id="3.40.430.10:FF:000001">
    <property type="entry name" value="Dihydrofolate reductase"/>
    <property type="match status" value="1"/>
</dbReference>
<dbReference type="GO" id="GO:0070401">
    <property type="term" value="F:NADP+ binding"/>
    <property type="evidence" value="ECO:0007669"/>
    <property type="project" value="UniProtKB-ARBA"/>
</dbReference>
<organism evidence="11 12">
    <name type="scientific">Orenia marismortui</name>
    <dbReference type="NCBI Taxonomy" id="46469"/>
    <lineage>
        <taxon>Bacteria</taxon>
        <taxon>Bacillati</taxon>
        <taxon>Bacillota</taxon>
        <taxon>Clostridia</taxon>
        <taxon>Halanaerobiales</taxon>
        <taxon>Halobacteroidaceae</taxon>
        <taxon>Orenia</taxon>
    </lineage>
</organism>
<evidence type="ECO:0000256" key="1">
    <source>
        <dbReference type="ARBA" id="ARBA00004903"/>
    </source>
</evidence>
<dbReference type="PANTHER" id="PTHR48069">
    <property type="entry name" value="DIHYDROFOLATE REDUCTASE"/>
    <property type="match status" value="1"/>
</dbReference>
<dbReference type="PROSITE" id="PS51330">
    <property type="entry name" value="DHFR_2"/>
    <property type="match status" value="1"/>
</dbReference>
<dbReference type="STRING" id="926561.GCA_000379025_00019"/>
<dbReference type="GO" id="GO:0046654">
    <property type="term" value="P:tetrahydrofolate biosynthetic process"/>
    <property type="evidence" value="ECO:0007669"/>
    <property type="project" value="UniProtKB-UniPathway"/>
</dbReference>
<dbReference type="AlphaFoldDB" id="A0A4R8GPX9"/>
<evidence type="ECO:0000256" key="5">
    <source>
        <dbReference type="ARBA" id="ARBA00022857"/>
    </source>
</evidence>
<evidence type="ECO:0000256" key="6">
    <source>
        <dbReference type="ARBA" id="ARBA00023002"/>
    </source>
</evidence>
<feature type="domain" description="DHFR" evidence="10">
    <location>
        <begin position="2"/>
        <end position="161"/>
    </location>
</feature>
<evidence type="ECO:0000256" key="8">
    <source>
        <dbReference type="PIRNR" id="PIRNR000194"/>
    </source>
</evidence>
<dbReference type="GO" id="GO:0006730">
    <property type="term" value="P:one-carbon metabolic process"/>
    <property type="evidence" value="ECO:0007669"/>
    <property type="project" value="UniProtKB-KW"/>
</dbReference>
<dbReference type="PROSITE" id="PS00075">
    <property type="entry name" value="DHFR_1"/>
    <property type="match status" value="1"/>
</dbReference>
<gene>
    <name evidence="11" type="ORF">C7959_13524</name>
</gene>
<dbReference type="EMBL" id="SOEG01000035">
    <property type="protein sequence ID" value="TDX47835.1"/>
    <property type="molecule type" value="Genomic_DNA"/>
</dbReference>
<dbReference type="CDD" id="cd00209">
    <property type="entry name" value="DHFR"/>
    <property type="match status" value="1"/>
</dbReference>
<dbReference type="InterPro" id="IPR001796">
    <property type="entry name" value="DHFR_dom"/>
</dbReference>
<comment type="function">
    <text evidence="7 8">Key enzyme in folate metabolism. Catalyzes an essential reaction for de novo glycine and purine synthesis, and for DNA precursor synthesis.</text>
</comment>
<evidence type="ECO:0000256" key="7">
    <source>
        <dbReference type="ARBA" id="ARBA00025067"/>
    </source>
</evidence>
<evidence type="ECO:0000256" key="4">
    <source>
        <dbReference type="ARBA" id="ARBA00022563"/>
    </source>
</evidence>
<dbReference type="Gene3D" id="3.40.430.10">
    <property type="entry name" value="Dihydrofolate Reductase, subunit A"/>
    <property type="match status" value="1"/>
</dbReference>
<name>A0A4R8GPX9_9FIRM</name>
<comment type="pathway">
    <text evidence="1 8">Cofactor biosynthesis; tetrahydrofolate biosynthesis; 5,6,7,8-tetrahydrofolate from 7,8-dihydrofolate: step 1/1.</text>
</comment>
<keyword evidence="5 8" id="KW-0521">NADP</keyword>
<protein>
    <recommendedName>
        <fullName evidence="3 8">Dihydrofolate reductase</fullName>
        <ecNumber evidence="3 8">1.5.1.3</ecNumber>
    </recommendedName>
</protein>
<dbReference type="PIRSF" id="PIRSF000194">
    <property type="entry name" value="DHFR"/>
    <property type="match status" value="1"/>
</dbReference>
<accession>A0A4R8GPX9</accession>
<dbReference type="GO" id="GO:0004146">
    <property type="term" value="F:dihydrofolate reductase activity"/>
    <property type="evidence" value="ECO:0007669"/>
    <property type="project" value="UniProtKB-EC"/>
</dbReference>
<keyword evidence="6 8" id="KW-0560">Oxidoreductase</keyword>
<dbReference type="GO" id="GO:0046655">
    <property type="term" value="P:folic acid metabolic process"/>
    <property type="evidence" value="ECO:0007669"/>
    <property type="project" value="TreeGrafter"/>
</dbReference>